<evidence type="ECO:0000256" key="4">
    <source>
        <dbReference type="ARBA" id="ARBA00023002"/>
    </source>
</evidence>
<dbReference type="AlphaFoldDB" id="Q0BPJ3"/>
<keyword evidence="3 5" id="KW-0521">NADP</keyword>
<evidence type="ECO:0000256" key="2">
    <source>
        <dbReference type="ARBA" id="ARBA00022643"/>
    </source>
</evidence>
<keyword evidence="2 5" id="KW-0288">FMN</keyword>
<dbReference type="HAMAP" id="MF_01204">
    <property type="entry name" value="Oxidoreductase_RutE_HadB"/>
    <property type="match status" value="1"/>
</dbReference>
<feature type="compositionally biased region" description="Low complexity" evidence="6">
    <location>
        <begin position="62"/>
        <end position="73"/>
    </location>
</feature>
<keyword evidence="1 5" id="KW-0285">Flavoprotein</keyword>
<dbReference type="Pfam" id="PF00881">
    <property type="entry name" value="Nitroreductase"/>
    <property type="match status" value="1"/>
</dbReference>
<dbReference type="InterPro" id="IPR029479">
    <property type="entry name" value="Nitroreductase"/>
</dbReference>
<name>Q0BPJ3_GRABC</name>
<dbReference type="NCBIfam" id="NF003768">
    <property type="entry name" value="PRK05365.1"/>
    <property type="match status" value="1"/>
</dbReference>
<dbReference type="PANTHER" id="PTHR43543">
    <property type="entry name" value="MALONIC SEMIALDEHYDE REDUCTASE RUTE-RELATED"/>
    <property type="match status" value="1"/>
</dbReference>
<dbReference type="InterPro" id="IPR023936">
    <property type="entry name" value="RutE-like"/>
</dbReference>
<dbReference type="HOGENOM" id="CLU_084441_0_0_5"/>
<sequence>MTGQEKGGTLSPDRVIRSYPVASLHAGPESEPPKISRPKISRIAWLTGRLTAGQGHCHIRSSDMSSTMTDTATPSQPDNSPDNPANALLHPELPALDERLATSLFRDGRSFDRWKPLPVSDETLRTVYDLARLGPTSGNSCPARFVFIRHPEAKQKLRPALSSGNVEKTMQAPVTVIVAHDPLFYDRLPHLWPYEDARDWFVHNAALAEETAIRNATLQGAYLLLAARAVGLDAGPMSGFDRAKVDAAFLMPQGWRSEFLINLGYGDPEDLPPRAPRLTFKEACEIL</sequence>
<comment type="similarity">
    <text evidence="5">Belongs to the nitroreductase family. HadB/RutE subfamily.</text>
</comment>
<proteinExistence type="inferred from homology"/>
<evidence type="ECO:0000256" key="1">
    <source>
        <dbReference type="ARBA" id="ARBA00022630"/>
    </source>
</evidence>
<keyword evidence="9" id="KW-1185">Reference proteome</keyword>
<dbReference type="PANTHER" id="PTHR43543:SF1">
    <property type="entry name" value="MALONIC SEMIALDEHYDE REDUCTASE RUTE-RELATED"/>
    <property type="match status" value="1"/>
</dbReference>
<feature type="compositionally biased region" description="Polar residues" evidence="6">
    <location>
        <begin position="74"/>
        <end position="83"/>
    </location>
</feature>
<dbReference type="EC" id="1.-.-.-" evidence="5"/>
<dbReference type="Proteomes" id="UP000001963">
    <property type="component" value="Chromosome"/>
</dbReference>
<dbReference type="InterPro" id="IPR000415">
    <property type="entry name" value="Nitroreductase-like"/>
</dbReference>
<dbReference type="eggNOG" id="COG0778">
    <property type="taxonomic scope" value="Bacteria"/>
</dbReference>
<dbReference type="KEGG" id="gbe:GbCGDNIH1_2361"/>
<evidence type="ECO:0000313" key="8">
    <source>
        <dbReference type="EMBL" id="ABI63259.1"/>
    </source>
</evidence>
<gene>
    <name evidence="8" type="ordered locus">GbCGDNIH1_2361</name>
</gene>
<evidence type="ECO:0000256" key="3">
    <source>
        <dbReference type="ARBA" id="ARBA00022857"/>
    </source>
</evidence>
<protein>
    <recommendedName>
        <fullName evidence="5">Putative NADH dehydrogenase/NAD(P)H nitroreductase GbCGDNIH1_2361</fullName>
        <ecNumber evidence="5">1.-.-.-</ecNumber>
    </recommendedName>
</protein>
<dbReference type="CDD" id="cd02148">
    <property type="entry name" value="RutE-like"/>
    <property type="match status" value="1"/>
</dbReference>
<comment type="cofactor">
    <cofactor evidence="5">
        <name>FMN</name>
        <dbReference type="ChEBI" id="CHEBI:58210"/>
    </cofactor>
</comment>
<dbReference type="Gene3D" id="3.40.109.10">
    <property type="entry name" value="NADH Oxidase"/>
    <property type="match status" value="1"/>
</dbReference>
<keyword evidence="5" id="KW-0520">NAD</keyword>
<dbReference type="EMBL" id="CP000394">
    <property type="protein sequence ID" value="ABI63259.1"/>
    <property type="molecule type" value="Genomic_DNA"/>
</dbReference>
<dbReference type="SUPFAM" id="SSF55469">
    <property type="entry name" value="FMN-dependent nitroreductase-like"/>
    <property type="match status" value="1"/>
</dbReference>
<dbReference type="InterPro" id="IPR050461">
    <property type="entry name" value="Nitroreductase_HadB/RutE"/>
</dbReference>
<evidence type="ECO:0000313" key="9">
    <source>
        <dbReference type="Proteomes" id="UP000001963"/>
    </source>
</evidence>
<organism evidence="8 9">
    <name type="scientific">Granulibacter bethesdensis (strain ATCC BAA-1260 / CGDNIH1)</name>
    <dbReference type="NCBI Taxonomy" id="391165"/>
    <lineage>
        <taxon>Bacteria</taxon>
        <taxon>Pseudomonadati</taxon>
        <taxon>Pseudomonadota</taxon>
        <taxon>Alphaproteobacteria</taxon>
        <taxon>Acetobacterales</taxon>
        <taxon>Acetobacteraceae</taxon>
        <taxon>Granulibacter</taxon>
    </lineage>
</organism>
<dbReference type="STRING" id="391165.GbCGDNIH1_2361"/>
<accession>Q0BPJ3</accession>
<keyword evidence="4 5" id="KW-0560">Oxidoreductase</keyword>
<feature type="region of interest" description="Disordered" evidence="6">
    <location>
        <begin position="56"/>
        <end position="89"/>
    </location>
</feature>
<evidence type="ECO:0000259" key="7">
    <source>
        <dbReference type="Pfam" id="PF00881"/>
    </source>
</evidence>
<dbReference type="GO" id="GO:0016491">
    <property type="term" value="F:oxidoreductase activity"/>
    <property type="evidence" value="ECO:0007669"/>
    <property type="project" value="UniProtKB-UniRule"/>
</dbReference>
<evidence type="ECO:0000256" key="5">
    <source>
        <dbReference type="HAMAP-Rule" id="MF_01204"/>
    </source>
</evidence>
<evidence type="ECO:0000256" key="6">
    <source>
        <dbReference type="SAM" id="MobiDB-lite"/>
    </source>
</evidence>
<reference evidence="8 9" key="1">
    <citation type="journal article" date="2007" name="J. Bacteriol.">
        <title>Genome sequence analysis of the emerging human pathogenic acetic acid bacterium Granulibacter bethesdensis.</title>
        <authorList>
            <person name="Greenberg D.E."/>
            <person name="Porcella S.F."/>
            <person name="Zelazny A.M."/>
            <person name="Virtaneva K."/>
            <person name="Sturdevant D.E."/>
            <person name="Kupko J.J.III."/>
            <person name="Barbian K.D."/>
            <person name="Babar A."/>
            <person name="Dorward D.W."/>
            <person name="Holland S.M."/>
        </authorList>
    </citation>
    <scope>NUCLEOTIDE SEQUENCE [LARGE SCALE GENOMIC DNA]</scope>
    <source>
        <strain evidence="9">ATCC BAA-1260 / CGDNIH1</strain>
    </source>
</reference>
<feature type="domain" description="Nitroreductase" evidence="7">
    <location>
        <begin position="115"/>
        <end position="265"/>
    </location>
</feature>